<feature type="domain" description="Solute-binding protein family 3/N-terminal" evidence="4">
    <location>
        <begin position="44"/>
        <end position="290"/>
    </location>
</feature>
<comment type="similarity">
    <text evidence="1">Belongs to the bacterial solute-binding protein 3 family.</text>
</comment>
<organism evidence="5 6">
    <name type="scientific">Thalassomonas haliotis</name>
    <dbReference type="NCBI Taxonomy" id="485448"/>
    <lineage>
        <taxon>Bacteria</taxon>
        <taxon>Pseudomonadati</taxon>
        <taxon>Pseudomonadota</taxon>
        <taxon>Gammaproteobacteria</taxon>
        <taxon>Alteromonadales</taxon>
        <taxon>Colwelliaceae</taxon>
        <taxon>Thalassomonas</taxon>
    </lineage>
</organism>
<name>A0ABY7VJI0_9GAMM</name>
<evidence type="ECO:0000313" key="5">
    <source>
        <dbReference type="EMBL" id="WDE13741.1"/>
    </source>
</evidence>
<accession>A0ABY7VJI0</accession>
<feature type="signal peptide" evidence="3">
    <location>
        <begin position="1"/>
        <end position="27"/>
    </location>
</feature>
<sequence length="294" mass="33473">MDKINQQMPTVLGLLILLFIVSGPAPAASQTLIAQISQAAKPPEVLVLSHPFPPWQFYNEQTGQVDGINVDVVKYIFAKMKIPVKFVEQPWSSAWNTIKKGQAEAIMSASRKSLRKPYLWYPEQDLWVGEYVFFVKKSKKRPLAGSYADMQKLGAKIGIVNGYSYHKSFWFAFPYQSGEASYVPDNRNYHQQLYGARTPELLFKMLEFGRMDVVINDKSIGMSLVNSLGLQDSIGYYDKVLFSKGYPMPFAKMSNYPGLKAIAERFEQLLAQSKQDGSYQKLVDNWLRRHGLML</sequence>
<dbReference type="Pfam" id="PF00497">
    <property type="entry name" value="SBP_bac_3"/>
    <property type="match status" value="1"/>
</dbReference>
<evidence type="ECO:0000256" key="1">
    <source>
        <dbReference type="ARBA" id="ARBA00010333"/>
    </source>
</evidence>
<dbReference type="RefSeq" id="WP_274054172.1">
    <property type="nucleotide sequence ID" value="NZ_CP059693.1"/>
</dbReference>
<feature type="chain" id="PRO_5046683574" evidence="3">
    <location>
        <begin position="28"/>
        <end position="294"/>
    </location>
</feature>
<evidence type="ECO:0000259" key="4">
    <source>
        <dbReference type="SMART" id="SM00062"/>
    </source>
</evidence>
<gene>
    <name evidence="5" type="ORF">H3N35_10065</name>
</gene>
<evidence type="ECO:0000313" key="6">
    <source>
        <dbReference type="Proteomes" id="UP001215231"/>
    </source>
</evidence>
<dbReference type="SUPFAM" id="SSF53850">
    <property type="entry name" value="Periplasmic binding protein-like II"/>
    <property type="match status" value="1"/>
</dbReference>
<reference evidence="5 6" key="1">
    <citation type="journal article" date="2022" name="Mar. Drugs">
        <title>Bioassay-Guided Fractionation Leads to the Detection of Cholic Acid Generated by the Rare Thalassomonas sp.</title>
        <authorList>
            <person name="Pheiffer F."/>
            <person name="Schneider Y.K."/>
            <person name="Hansen E.H."/>
            <person name="Andersen J.H."/>
            <person name="Isaksson J."/>
            <person name="Busche T."/>
            <person name="R C."/>
            <person name="Kalinowski J."/>
            <person name="Zyl L.V."/>
            <person name="Trindade M."/>
        </authorList>
    </citation>
    <scope>NUCLEOTIDE SEQUENCE [LARGE SCALE GENOMIC DNA]</scope>
    <source>
        <strain evidence="5 6">A5K-61T</strain>
    </source>
</reference>
<evidence type="ECO:0000256" key="2">
    <source>
        <dbReference type="ARBA" id="ARBA00022729"/>
    </source>
</evidence>
<evidence type="ECO:0000256" key="3">
    <source>
        <dbReference type="SAM" id="SignalP"/>
    </source>
</evidence>
<dbReference type="Proteomes" id="UP001215231">
    <property type="component" value="Chromosome"/>
</dbReference>
<dbReference type="Gene3D" id="3.40.190.10">
    <property type="entry name" value="Periplasmic binding protein-like II"/>
    <property type="match status" value="2"/>
</dbReference>
<dbReference type="EMBL" id="CP059693">
    <property type="protein sequence ID" value="WDE13741.1"/>
    <property type="molecule type" value="Genomic_DNA"/>
</dbReference>
<dbReference type="SMART" id="SM00062">
    <property type="entry name" value="PBPb"/>
    <property type="match status" value="1"/>
</dbReference>
<dbReference type="PANTHER" id="PTHR35936:SF35">
    <property type="entry name" value="L-CYSTINE-BINDING PROTEIN TCYJ"/>
    <property type="match status" value="1"/>
</dbReference>
<protein>
    <submittedName>
        <fullName evidence="5">Transporter substrate-binding domain-containing protein</fullName>
    </submittedName>
</protein>
<proteinExistence type="inferred from homology"/>
<dbReference type="PANTHER" id="PTHR35936">
    <property type="entry name" value="MEMBRANE-BOUND LYTIC MUREIN TRANSGLYCOSYLASE F"/>
    <property type="match status" value="1"/>
</dbReference>
<dbReference type="InterPro" id="IPR001638">
    <property type="entry name" value="Solute-binding_3/MltF_N"/>
</dbReference>
<keyword evidence="2 3" id="KW-0732">Signal</keyword>
<keyword evidence="6" id="KW-1185">Reference proteome</keyword>